<name>A0A024GQC2_9STRA</name>
<dbReference type="CDD" id="cd09020">
    <property type="entry name" value="D-hex-6-P-epi_like"/>
    <property type="match status" value="1"/>
</dbReference>
<evidence type="ECO:0000313" key="8">
    <source>
        <dbReference type="Proteomes" id="UP000053237"/>
    </source>
</evidence>
<keyword evidence="8" id="KW-1185">Reference proteome</keyword>
<dbReference type="InterPro" id="IPR011013">
    <property type="entry name" value="Gal_mutarotase_sf_dom"/>
</dbReference>
<evidence type="ECO:0000313" key="7">
    <source>
        <dbReference type="EMBL" id="CCI48761.1"/>
    </source>
</evidence>
<feature type="active site" evidence="6">
    <location>
        <position position="152"/>
    </location>
</feature>
<evidence type="ECO:0000256" key="3">
    <source>
        <dbReference type="ARBA" id="ARBA00012083"/>
    </source>
</evidence>
<comment type="caution">
    <text evidence="7">The sequence shown here is derived from an EMBL/GenBank/DDBJ whole genome shotgun (WGS) entry which is preliminary data.</text>
</comment>
<dbReference type="Gene3D" id="2.70.98.10">
    <property type="match status" value="1"/>
</dbReference>
<dbReference type="InterPro" id="IPR025532">
    <property type="entry name" value="G6P_1-epimerase"/>
</dbReference>
<dbReference type="Pfam" id="PF01263">
    <property type="entry name" value="Aldose_epim"/>
    <property type="match status" value="1"/>
</dbReference>
<evidence type="ECO:0000256" key="6">
    <source>
        <dbReference type="PIRSR" id="PIRSR016020-1"/>
    </source>
</evidence>
<sequence length="296" mass="33910">MSDSLIRLEHSSGARAEIFRFGATIKSFYPASHKDNDILFLSKKAVTNCTKAIRGGIPIVFPVFGAAYELPNHGFARISNDWKFEFLGEEGDEGTSPVIGVFTLHDNEYTRSIWPHKFVLRYTVRVYADSLKTSLQVHNPSEEELQFQILFHTYLACDDVSKDCRIEGLKGISYFDKVHSMEKTEQHDAICITEETDRIYKEAPNKLLALLNRPNGETLKIMIEKDSFFHGDPQRAIKSDAVLWNPWIDKSKQMSDFADDEYLKMVCLEVGCVNRPLKLGPKKKFEMQQTIRAFID</sequence>
<dbReference type="PIRSF" id="PIRSF016020">
    <property type="entry name" value="PHexose_mutarotase"/>
    <property type="match status" value="1"/>
</dbReference>
<keyword evidence="4 5" id="KW-0413">Isomerase</keyword>
<dbReference type="Proteomes" id="UP000053237">
    <property type="component" value="Unassembled WGS sequence"/>
</dbReference>
<dbReference type="EMBL" id="CAIX01000246">
    <property type="protein sequence ID" value="CCI48761.1"/>
    <property type="molecule type" value="Genomic_DNA"/>
</dbReference>
<dbReference type="GO" id="GO:0047938">
    <property type="term" value="F:glucose-6-phosphate 1-epimerase activity"/>
    <property type="evidence" value="ECO:0007669"/>
    <property type="project" value="UniProtKB-UniRule"/>
</dbReference>
<dbReference type="AlphaFoldDB" id="A0A024GQC2"/>
<organism evidence="7 8">
    <name type="scientific">Albugo candida</name>
    <dbReference type="NCBI Taxonomy" id="65357"/>
    <lineage>
        <taxon>Eukaryota</taxon>
        <taxon>Sar</taxon>
        <taxon>Stramenopiles</taxon>
        <taxon>Oomycota</taxon>
        <taxon>Peronosporomycetes</taxon>
        <taxon>Albuginales</taxon>
        <taxon>Albuginaceae</taxon>
        <taxon>Albugo</taxon>
    </lineage>
</organism>
<feature type="active site" evidence="6">
    <location>
        <position position="269"/>
    </location>
</feature>
<dbReference type="GO" id="GO:0005737">
    <property type="term" value="C:cytoplasm"/>
    <property type="evidence" value="ECO:0007669"/>
    <property type="project" value="TreeGrafter"/>
</dbReference>
<dbReference type="EC" id="5.1.3.15" evidence="3 5"/>
<comment type="similarity">
    <text evidence="2 5">Belongs to the glucose-6-phosphate 1-epimerase family.</text>
</comment>
<evidence type="ECO:0000256" key="2">
    <source>
        <dbReference type="ARBA" id="ARBA00005866"/>
    </source>
</evidence>
<dbReference type="OrthoDB" id="1659429at2759"/>
<dbReference type="GO" id="GO:0030246">
    <property type="term" value="F:carbohydrate binding"/>
    <property type="evidence" value="ECO:0007669"/>
    <property type="project" value="UniProtKB-UniRule"/>
</dbReference>
<evidence type="ECO:0000256" key="1">
    <source>
        <dbReference type="ARBA" id="ARBA00001096"/>
    </source>
</evidence>
<gene>
    <name evidence="7" type="ORF">BN9_099600</name>
</gene>
<reference evidence="7 8" key="1">
    <citation type="submission" date="2012-05" db="EMBL/GenBank/DDBJ databases">
        <title>Recombination and specialization in a pathogen metapopulation.</title>
        <authorList>
            <person name="Gardiner A."/>
            <person name="Kemen E."/>
            <person name="Schultz-Larsen T."/>
            <person name="MacLean D."/>
            <person name="Van Oosterhout C."/>
            <person name="Jones J.D.G."/>
        </authorList>
    </citation>
    <scope>NUCLEOTIDE SEQUENCE [LARGE SCALE GENOMIC DNA]</scope>
    <source>
        <strain evidence="7 8">Ac Nc2</strain>
    </source>
</reference>
<comment type="catalytic activity">
    <reaction evidence="1">
        <text>alpha-D-glucose 6-phosphate = beta-D-glucose 6-phosphate</text>
        <dbReference type="Rhea" id="RHEA:16249"/>
        <dbReference type="ChEBI" id="CHEBI:58225"/>
        <dbReference type="ChEBI" id="CHEBI:58247"/>
        <dbReference type="EC" id="5.1.3.15"/>
    </reaction>
</comment>
<dbReference type="InterPro" id="IPR008183">
    <property type="entry name" value="Aldose_1/G6P_1-epimerase"/>
</dbReference>
<dbReference type="InParanoid" id="A0A024GQC2"/>
<proteinExistence type="inferred from homology"/>
<dbReference type="PANTHER" id="PTHR11122">
    <property type="entry name" value="APOSPORY-ASSOCIATED PROTEIN C-RELATED"/>
    <property type="match status" value="1"/>
</dbReference>
<accession>A0A024GQC2</accession>
<evidence type="ECO:0000256" key="5">
    <source>
        <dbReference type="PIRNR" id="PIRNR016020"/>
    </source>
</evidence>
<dbReference type="STRING" id="65357.A0A024GQC2"/>
<dbReference type="GO" id="GO:0005975">
    <property type="term" value="P:carbohydrate metabolic process"/>
    <property type="evidence" value="ECO:0007669"/>
    <property type="project" value="InterPro"/>
</dbReference>
<evidence type="ECO:0000256" key="4">
    <source>
        <dbReference type="ARBA" id="ARBA00023235"/>
    </source>
</evidence>
<dbReference type="SUPFAM" id="SSF74650">
    <property type="entry name" value="Galactose mutarotase-like"/>
    <property type="match status" value="1"/>
</dbReference>
<dbReference type="InterPro" id="IPR014718">
    <property type="entry name" value="GH-type_carb-bd"/>
</dbReference>
<dbReference type="PANTHER" id="PTHR11122:SF13">
    <property type="entry name" value="GLUCOSE-6-PHOSPHATE 1-EPIMERASE"/>
    <property type="match status" value="1"/>
</dbReference>
<protein>
    <recommendedName>
        <fullName evidence="3 5">glucose-6-phosphate 1-epimerase</fullName>
        <ecNumber evidence="3 5">5.1.3.15</ecNumber>
    </recommendedName>
</protein>